<comment type="caution">
    <text evidence="2">The sequence shown here is derived from an EMBL/GenBank/DDBJ whole genome shotgun (WGS) entry which is preliminary data.</text>
</comment>
<evidence type="ECO:0000313" key="2">
    <source>
        <dbReference type="EMBL" id="GHP14424.1"/>
    </source>
</evidence>
<dbReference type="Proteomes" id="UP000604765">
    <property type="component" value="Unassembled WGS sequence"/>
</dbReference>
<gene>
    <name evidence="2" type="ORF">YK48G_18490</name>
</gene>
<accession>A0ABQ3W4K3</accession>
<organism evidence="2 3">
    <name type="scientific">Lentilactobacillus fungorum</name>
    <dbReference type="NCBI Taxonomy" id="2201250"/>
    <lineage>
        <taxon>Bacteria</taxon>
        <taxon>Bacillati</taxon>
        <taxon>Bacillota</taxon>
        <taxon>Bacilli</taxon>
        <taxon>Lactobacillales</taxon>
        <taxon>Lactobacillaceae</taxon>
        <taxon>Lentilactobacillus</taxon>
    </lineage>
</organism>
<sequence length="86" mass="9331">MRISEMIILGLSNHALCICYCYTGASILNLLGITDASFLIGLLKASGVIQVIVGLIIASGLMEIMTLCCKGIQKLRNLKKKVDMSW</sequence>
<keyword evidence="1" id="KW-0472">Membrane</keyword>
<reference evidence="2 3" key="1">
    <citation type="journal article" date="2021" name="Int. J. Syst. Evol. Microbiol.">
        <title>Lentilactobacillus fungorum sp. nov., isolated from spent mushroom substrates.</title>
        <authorList>
            <person name="Tohno M."/>
            <person name="Tanizawa Y."/>
            <person name="Kojima Y."/>
            <person name="Sakamoto M."/>
            <person name="Ohkuma M."/>
            <person name="Kobayashi H."/>
        </authorList>
    </citation>
    <scope>NUCLEOTIDE SEQUENCE [LARGE SCALE GENOMIC DNA]</scope>
    <source>
        <strain evidence="2 3">YK48G</strain>
    </source>
</reference>
<evidence type="ECO:0000256" key="1">
    <source>
        <dbReference type="SAM" id="Phobius"/>
    </source>
</evidence>
<name>A0ABQ3W4K3_9LACO</name>
<dbReference type="EMBL" id="BNJR01000016">
    <property type="protein sequence ID" value="GHP14424.1"/>
    <property type="molecule type" value="Genomic_DNA"/>
</dbReference>
<protein>
    <submittedName>
        <fullName evidence="2">Uncharacterized protein</fullName>
    </submittedName>
</protein>
<keyword evidence="3" id="KW-1185">Reference proteome</keyword>
<keyword evidence="1" id="KW-0812">Transmembrane</keyword>
<keyword evidence="1" id="KW-1133">Transmembrane helix</keyword>
<feature type="transmembrane region" description="Helical" evidence="1">
    <location>
        <begin position="7"/>
        <end position="28"/>
    </location>
</feature>
<proteinExistence type="predicted"/>
<feature type="transmembrane region" description="Helical" evidence="1">
    <location>
        <begin position="48"/>
        <end position="69"/>
    </location>
</feature>
<evidence type="ECO:0000313" key="3">
    <source>
        <dbReference type="Proteomes" id="UP000604765"/>
    </source>
</evidence>